<evidence type="ECO:0000256" key="1">
    <source>
        <dbReference type="ARBA" id="ARBA00024322"/>
    </source>
</evidence>
<dbReference type="InterPro" id="IPR004992">
    <property type="entry name" value="EutN_CcmL"/>
</dbReference>
<dbReference type="EMBL" id="BARS01057928">
    <property type="protein sequence ID" value="GAG43960.1"/>
    <property type="molecule type" value="Genomic_DNA"/>
</dbReference>
<dbReference type="Pfam" id="PF03319">
    <property type="entry name" value="EutN_CcmL"/>
    <property type="match status" value="1"/>
</dbReference>
<keyword evidence="2" id="KW-1283">Bacterial microcompartment</keyword>
<proteinExistence type="predicted"/>
<sequence>MRLVKVIGSVTSTIKDDTLKGFKLLMVQTVGTDLEPAGEYYVAADTVGVGEGE</sequence>
<comment type="caution">
    <text evidence="3">The sequence shown here is derived from an EMBL/GenBank/DDBJ whole genome shotgun (WGS) entry which is preliminary data.</text>
</comment>
<comment type="subcellular location">
    <subcellularLocation>
        <location evidence="1">Bacterial microcompartment</location>
    </subcellularLocation>
</comment>
<dbReference type="AlphaFoldDB" id="X0XLB7"/>
<evidence type="ECO:0000313" key="3">
    <source>
        <dbReference type="EMBL" id="GAG43960.1"/>
    </source>
</evidence>
<evidence type="ECO:0000256" key="2">
    <source>
        <dbReference type="ARBA" id="ARBA00024446"/>
    </source>
</evidence>
<feature type="non-terminal residue" evidence="3">
    <location>
        <position position="53"/>
    </location>
</feature>
<gene>
    <name evidence="3" type="ORF">S01H1_84725</name>
</gene>
<name>X0XLB7_9ZZZZ</name>
<dbReference type="PANTHER" id="PTHR36539">
    <property type="entry name" value="ETHANOLAMINE UTILIZATION PROTEIN EUTN"/>
    <property type="match status" value="1"/>
</dbReference>
<organism evidence="3">
    <name type="scientific">marine sediment metagenome</name>
    <dbReference type="NCBI Taxonomy" id="412755"/>
    <lineage>
        <taxon>unclassified sequences</taxon>
        <taxon>metagenomes</taxon>
        <taxon>ecological metagenomes</taxon>
    </lineage>
</organism>
<protein>
    <recommendedName>
        <fullName evidence="4">Ethanolamine utilization protein EutN</fullName>
    </recommendedName>
</protein>
<dbReference type="PROSITE" id="PS51932">
    <property type="entry name" value="BMV"/>
    <property type="match status" value="1"/>
</dbReference>
<accession>X0XLB7</accession>
<dbReference type="PANTHER" id="PTHR36539:SF1">
    <property type="entry name" value="BACTERIAL MICROCOMPARTMENT SHELL VERTEX PROTEIN EUTN"/>
    <property type="match status" value="1"/>
</dbReference>
<dbReference type="GO" id="GO:0031469">
    <property type="term" value="C:bacterial microcompartment"/>
    <property type="evidence" value="ECO:0007669"/>
    <property type="project" value="UniProtKB-SubCell"/>
</dbReference>
<reference evidence="3" key="1">
    <citation type="journal article" date="2014" name="Front. Microbiol.">
        <title>High frequency of phylogenetically diverse reductive dehalogenase-homologous genes in deep subseafloor sedimentary metagenomes.</title>
        <authorList>
            <person name="Kawai M."/>
            <person name="Futagami T."/>
            <person name="Toyoda A."/>
            <person name="Takaki Y."/>
            <person name="Nishi S."/>
            <person name="Hori S."/>
            <person name="Arai W."/>
            <person name="Tsubouchi T."/>
            <person name="Morono Y."/>
            <person name="Uchiyama I."/>
            <person name="Ito T."/>
            <person name="Fujiyama A."/>
            <person name="Inagaki F."/>
            <person name="Takami H."/>
        </authorList>
    </citation>
    <scope>NUCLEOTIDE SEQUENCE</scope>
    <source>
        <strain evidence="3">Expedition CK06-06</strain>
    </source>
</reference>
<dbReference type="SUPFAM" id="SSF159133">
    <property type="entry name" value="EutN/CcmL-like"/>
    <property type="match status" value="1"/>
</dbReference>
<evidence type="ECO:0008006" key="4">
    <source>
        <dbReference type="Google" id="ProtNLM"/>
    </source>
</evidence>
<dbReference type="Gene3D" id="2.40.50.220">
    <property type="entry name" value="EutN/Ccml"/>
    <property type="match status" value="1"/>
</dbReference>
<dbReference type="InterPro" id="IPR036677">
    <property type="entry name" value="EutN_CcmL_sf"/>
</dbReference>